<dbReference type="EC" id="2.3.2.27" evidence="2"/>
<dbReference type="InterPro" id="IPR001841">
    <property type="entry name" value="Znf_RING"/>
</dbReference>
<dbReference type="GO" id="GO:0008270">
    <property type="term" value="F:zinc ion binding"/>
    <property type="evidence" value="ECO:0007669"/>
    <property type="project" value="UniProtKB-KW"/>
</dbReference>
<dbReference type="InterPro" id="IPR013083">
    <property type="entry name" value="Znf_RING/FYVE/PHD"/>
</dbReference>
<sequence length="315" mass="35703">MKLLRSLHETALEFHDLVTFCVFLNLGPCKLSNYIKVVSKRHFVDKVGQKERENGVCPNCLGGFVQEIEDTMSSSADNQSQRSRFMESVSNFLRRQISATSNSSISERGRSDERGNLWNPLLIFSGDMPVPMPGEGGVLEFRNEALGFRQENGGDYFVGPGVEEFFEEIVNRRNHECGAPPPASRCSIDSLPTVKISKKDVKSDSHCPVCKEKFALGTRATNLPCKHLYHSDCIGPWLQQRSSCPVCRKELKPETFGNDHSSRSENRRSSRRRENGSQNRERRRPWWNFGSSRSRSRSTPAAETSSQTSHQHNNY</sequence>
<evidence type="ECO:0000259" key="10">
    <source>
        <dbReference type="PROSITE" id="PS50089"/>
    </source>
</evidence>
<evidence type="ECO:0000256" key="6">
    <source>
        <dbReference type="ARBA" id="ARBA00022786"/>
    </source>
</evidence>
<dbReference type="AlphaFoldDB" id="A0A9Q1QT19"/>
<dbReference type="SUPFAM" id="SSF57850">
    <property type="entry name" value="RING/U-box"/>
    <property type="match status" value="1"/>
</dbReference>
<feature type="compositionally biased region" description="Polar residues" evidence="9">
    <location>
        <begin position="299"/>
        <end position="315"/>
    </location>
</feature>
<dbReference type="GO" id="GO:0016567">
    <property type="term" value="P:protein ubiquitination"/>
    <property type="evidence" value="ECO:0007669"/>
    <property type="project" value="TreeGrafter"/>
</dbReference>
<reference evidence="12" key="1">
    <citation type="journal article" date="2023" name="Proc. Natl. Acad. Sci. U.S.A.">
        <title>Genomic and structural basis for evolution of tropane alkaloid biosynthesis.</title>
        <authorList>
            <person name="Wanga Y.-J."/>
            <person name="Taina T."/>
            <person name="Yua J.-Y."/>
            <person name="Lia J."/>
            <person name="Xua B."/>
            <person name="Chenc J."/>
            <person name="D'Auriad J.C."/>
            <person name="Huanga J.-P."/>
            <person name="Huanga S.-X."/>
        </authorList>
    </citation>
    <scope>NUCLEOTIDE SEQUENCE [LARGE SCALE GENOMIC DNA]</scope>
    <source>
        <strain evidence="12">cv. KIB-2019</strain>
    </source>
</reference>
<dbReference type="PANTHER" id="PTHR15710">
    <property type="entry name" value="E3 UBIQUITIN-PROTEIN LIGASE PRAJA"/>
    <property type="match status" value="1"/>
</dbReference>
<gene>
    <name evidence="11" type="ORF">K7X08_029610</name>
</gene>
<feature type="compositionally biased region" description="Basic and acidic residues" evidence="9">
    <location>
        <begin position="260"/>
        <end position="275"/>
    </location>
</feature>
<dbReference type="Gene3D" id="3.30.40.10">
    <property type="entry name" value="Zinc/RING finger domain, C3HC4 (zinc finger)"/>
    <property type="match status" value="1"/>
</dbReference>
<evidence type="ECO:0000256" key="9">
    <source>
        <dbReference type="SAM" id="MobiDB-lite"/>
    </source>
</evidence>
<evidence type="ECO:0000256" key="8">
    <source>
        <dbReference type="PROSITE-ProRule" id="PRU00175"/>
    </source>
</evidence>
<feature type="region of interest" description="Disordered" evidence="9">
    <location>
        <begin position="254"/>
        <end position="315"/>
    </location>
</feature>
<feature type="domain" description="RING-type" evidence="10">
    <location>
        <begin position="207"/>
        <end position="248"/>
    </location>
</feature>
<keyword evidence="12" id="KW-1185">Reference proteome</keyword>
<dbReference type="FunFam" id="3.30.40.10:FF:000022">
    <property type="entry name" value="E3 ubiquitin-protein ligase RING1-like"/>
    <property type="match status" value="1"/>
</dbReference>
<comment type="caution">
    <text evidence="11">The sequence shown here is derived from an EMBL/GenBank/DDBJ whole genome shotgun (WGS) entry which is preliminary data.</text>
</comment>
<dbReference type="PANTHER" id="PTHR15710:SF188">
    <property type="entry name" value="E3 UBIQUITIN-PROTEIN LIGASE RING1-LIKE"/>
    <property type="match status" value="1"/>
</dbReference>
<evidence type="ECO:0000313" key="11">
    <source>
        <dbReference type="EMBL" id="KAJ8527133.1"/>
    </source>
</evidence>
<dbReference type="Pfam" id="PF13639">
    <property type="entry name" value="zf-RING_2"/>
    <property type="match status" value="1"/>
</dbReference>
<proteinExistence type="predicted"/>
<dbReference type="SMART" id="SM00184">
    <property type="entry name" value="RING"/>
    <property type="match status" value="1"/>
</dbReference>
<organism evidence="11 12">
    <name type="scientific">Anisodus acutangulus</name>
    <dbReference type="NCBI Taxonomy" id="402998"/>
    <lineage>
        <taxon>Eukaryota</taxon>
        <taxon>Viridiplantae</taxon>
        <taxon>Streptophyta</taxon>
        <taxon>Embryophyta</taxon>
        <taxon>Tracheophyta</taxon>
        <taxon>Spermatophyta</taxon>
        <taxon>Magnoliopsida</taxon>
        <taxon>eudicotyledons</taxon>
        <taxon>Gunneridae</taxon>
        <taxon>Pentapetalae</taxon>
        <taxon>asterids</taxon>
        <taxon>lamiids</taxon>
        <taxon>Solanales</taxon>
        <taxon>Solanaceae</taxon>
        <taxon>Solanoideae</taxon>
        <taxon>Hyoscyameae</taxon>
        <taxon>Anisodus</taxon>
    </lineage>
</organism>
<evidence type="ECO:0000256" key="4">
    <source>
        <dbReference type="ARBA" id="ARBA00022723"/>
    </source>
</evidence>
<keyword evidence="7" id="KW-0862">Zinc</keyword>
<evidence type="ECO:0000256" key="2">
    <source>
        <dbReference type="ARBA" id="ARBA00012483"/>
    </source>
</evidence>
<keyword evidence="5 8" id="KW-0863">Zinc-finger</keyword>
<evidence type="ECO:0000313" key="12">
    <source>
        <dbReference type="Proteomes" id="UP001152561"/>
    </source>
</evidence>
<name>A0A9Q1QT19_9SOLA</name>
<evidence type="ECO:0000256" key="1">
    <source>
        <dbReference type="ARBA" id="ARBA00000900"/>
    </source>
</evidence>
<keyword evidence="6" id="KW-0833">Ubl conjugation pathway</keyword>
<evidence type="ECO:0000256" key="5">
    <source>
        <dbReference type="ARBA" id="ARBA00022771"/>
    </source>
</evidence>
<protein>
    <recommendedName>
        <fullName evidence="2">RING-type E3 ubiquitin transferase</fullName>
        <ecNumber evidence="2">2.3.2.27</ecNumber>
    </recommendedName>
</protein>
<comment type="catalytic activity">
    <reaction evidence="1">
        <text>S-ubiquitinyl-[E2 ubiquitin-conjugating enzyme]-L-cysteine + [acceptor protein]-L-lysine = [E2 ubiquitin-conjugating enzyme]-L-cysteine + N(6)-ubiquitinyl-[acceptor protein]-L-lysine.</text>
        <dbReference type="EC" id="2.3.2.27"/>
    </reaction>
</comment>
<dbReference type="GO" id="GO:0061630">
    <property type="term" value="F:ubiquitin protein ligase activity"/>
    <property type="evidence" value="ECO:0007669"/>
    <property type="project" value="UniProtKB-EC"/>
</dbReference>
<dbReference type="Proteomes" id="UP001152561">
    <property type="component" value="Unassembled WGS sequence"/>
</dbReference>
<dbReference type="GO" id="GO:0005737">
    <property type="term" value="C:cytoplasm"/>
    <property type="evidence" value="ECO:0007669"/>
    <property type="project" value="TreeGrafter"/>
</dbReference>
<keyword evidence="4" id="KW-0479">Metal-binding</keyword>
<evidence type="ECO:0000256" key="3">
    <source>
        <dbReference type="ARBA" id="ARBA00022679"/>
    </source>
</evidence>
<keyword evidence="3" id="KW-0808">Transferase</keyword>
<dbReference type="PROSITE" id="PS50089">
    <property type="entry name" value="ZF_RING_2"/>
    <property type="match status" value="1"/>
</dbReference>
<dbReference type="OrthoDB" id="8062037at2759"/>
<dbReference type="EMBL" id="JAJAGQ010000024">
    <property type="protein sequence ID" value="KAJ8527133.1"/>
    <property type="molecule type" value="Genomic_DNA"/>
</dbReference>
<accession>A0A9Q1QT19</accession>
<evidence type="ECO:0000256" key="7">
    <source>
        <dbReference type="ARBA" id="ARBA00022833"/>
    </source>
</evidence>